<dbReference type="Proteomes" id="UP000218231">
    <property type="component" value="Unassembled WGS sequence"/>
</dbReference>
<feature type="compositionally biased region" description="Basic and acidic residues" evidence="1">
    <location>
        <begin position="28"/>
        <end position="55"/>
    </location>
</feature>
<evidence type="ECO:0000313" key="4">
    <source>
        <dbReference type="Proteomes" id="UP000218231"/>
    </source>
</evidence>
<feature type="signal peptide" evidence="2">
    <location>
        <begin position="1"/>
        <end position="20"/>
    </location>
</feature>
<feature type="region of interest" description="Disordered" evidence="1">
    <location>
        <begin position="162"/>
        <end position="183"/>
    </location>
</feature>
<accession>A0A2A2KQ48</accession>
<keyword evidence="2" id="KW-0732">Signal</keyword>
<evidence type="ECO:0000256" key="1">
    <source>
        <dbReference type="SAM" id="MobiDB-lite"/>
    </source>
</evidence>
<evidence type="ECO:0000313" key="3">
    <source>
        <dbReference type="EMBL" id="PAV76091.1"/>
    </source>
</evidence>
<evidence type="ECO:0000256" key="2">
    <source>
        <dbReference type="SAM" id="SignalP"/>
    </source>
</evidence>
<name>A0A2A2KQ48_9BILA</name>
<feature type="compositionally biased region" description="Low complexity" evidence="1">
    <location>
        <begin position="162"/>
        <end position="172"/>
    </location>
</feature>
<sequence>MRFSLILLLAFVLCIAFIEGKKVEGNNAKGKKDVKAHGKNDKGNGKGHTVADAKKDKKKAKVSLITTISKIIFQEPKAAAPTVEVHIVSDHAETVHKDEHAHKHAAKQDKHHAHAHAHGHADVVHDGEGGMKFPNVANLTDFSKLQYVNQLREELNAAEEALAAENQNQQQQKIKPLTRSSEL</sequence>
<proteinExistence type="predicted"/>
<organism evidence="3 4">
    <name type="scientific">Diploscapter pachys</name>
    <dbReference type="NCBI Taxonomy" id="2018661"/>
    <lineage>
        <taxon>Eukaryota</taxon>
        <taxon>Metazoa</taxon>
        <taxon>Ecdysozoa</taxon>
        <taxon>Nematoda</taxon>
        <taxon>Chromadorea</taxon>
        <taxon>Rhabditida</taxon>
        <taxon>Rhabditina</taxon>
        <taxon>Rhabditomorpha</taxon>
        <taxon>Rhabditoidea</taxon>
        <taxon>Rhabditidae</taxon>
        <taxon>Diploscapter</taxon>
    </lineage>
</organism>
<feature type="chain" id="PRO_5012629729" evidence="2">
    <location>
        <begin position="21"/>
        <end position="183"/>
    </location>
</feature>
<keyword evidence="4" id="KW-1185">Reference proteome</keyword>
<gene>
    <name evidence="3" type="ORF">WR25_22864</name>
</gene>
<comment type="caution">
    <text evidence="3">The sequence shown here is derived from an EMBL/GenBank/DDBJ whole genome shotgun (WGS) entry which is preliminary data.</text>
</comment>
<reference evidence="3 4" key="1">
    <citation type="journal article" date="2017" name="Curr. Biol.">
        <title>Genome architecture and evolution of a unichromosomal asexual nematode.</title>
        <authorList>
            <person name="Fradin H."/>
            <person name="Zegar C."/>
            <person name="Gutwein M."/>
            <person name="Lucas J."/>
            <person name="Kovtun M."/>
            <person name="Corcoran D."/>
            <person name="Baugh L.R."/>
            <person name="Kiontke K."/>
            <person name="Gunsalus K."/>
            <person name="Fitch D.H."/>
            <person name="Piano F."/>
        </authorList>
    </citation>
    <scope>NUCLEOTIDE SEQUENCE [LARGE SCALE GENOMIC DNA]</scope>
    <source>
        <strain evidence="3">PF1309</strain>
    </source>
</reference>
<dbReference type="AlphaFoldDB" id="A0A2A2KQ48"/>
<feature type="region of interest" description="Disordered" evidence="1">
    <location>
        <begin position="28"/>
        <end position="56"/>
    </location>
</feature>
<dbReference type="EMBL" id="LIAE01007964">
    <property type="protein sequence ID" value="PAV76091.1"/>
    <property type="molecule type" value="Genomic_DNA"/>
</dbReference>
<protein>
    <submittedName>
        <fullName evidence="3">Uncharacterized protein</fullName>
    </submittedName>
</protein>